<evidence type="ECO:0000256" key="7">
    <source>
        <dbReference type="ARBA" id="ARBA00023027"/>
    </source>
</evidence>
<comment type="subcellular location">
    <subcellularLocation>
        <location evidence="1">Membrane</location>
        <topology evidence="1">Multi-pass membrane protein</topology>
    </subcellularLocation>
</comment>
<evidence type="ECO:0000256" key="6">
    <source>
        <dbReference type="ARBA" id="ARBA00022989"/>
    </source>
</evidence>
<evidence type="ECO:0000256" key="9">
    <source>
        <dbReference type="ARBA" id="ARBA00031586"/>
    </source>
</evidence>
<evidence type="ECO:0000256" key="5">
    <source>
        <dbReference type="ARBA" id="ARBA00022967"/>
    </source>
</evidence>
<dbReference type="Gene3D" id="1.10.287.3510">
    <property type="match status" value="1"/>
</dbReference>
<keyword evidence="5" id="KW-1278">Translocase</keyword>
<evidence type="ECO:0000256" key="2">
    <source>
        <dbReference type="ARBA" id="ARBA00010519"/>
    </source>
</evidence>
<dbReference type="GO" id="GO:0016020">
    <property type="term" value="C:membrane"/>
    <property type="evidence" value="ECO:0007669"/>
    <property type="project" value="UniProtKB-SubCell"/>
</dbReference>
<dbReference type="AlphaFoldDB" id="A0A0N7AS34"/>
<keyword evidence="12" id="KW-0496">Mitochondrion</keyword>
<protein>
    <recommendedName>
        <fullName evidence="3">NADH-ubiquinone oxidoreductase chain 4L</fullName>
    </recommendedName>
    <alternativeName>
        <fullName evidence="9">NADH dehydrogenase subunit 4L</fullName>
    </alternativeName>
</protein>
<keyword evidence="4 11" id="KW-0812">Transmembrane</keyword>
<accession>A0A0N7AS34</accession>
<keyword evidence="6 11" id="KW-1133">Transmembrane helix</keyword>
<evidence type="ECO:0000256" key="1">
    <source>
        <dbReference type="ARBA" id="ARBA00004141"/>
    </source>
</evidence>
<evidence type="ECO:0000256" key="4">
    <source>
        <dbReference type="ARBA" id="ARBA00022692"/>
    </source>
</evidence>
<comment type="catalytic activity">
    <reaction evidence="10">
        <text>a ubiquinone + NADH + 5 H(+)(in) = a ubiquinol + NAD(+) + 4 H(+)(out)</text>
        <dbReference type="Rhea" id="RHEA:29091"/>
        <dbReference type="Rhea" id="RHEA-COMP:9565"/>
        <dbReference type="Rhea" id="RHEA-COMP:9566"/>
        <dbReference type="ChEBI" id="CHEBI:15378"/>
        <dbReference type="ChEBI" id="CHEBI:16389"/>
        <dbReference type="ChEBI" id="CHEBI:17976"/>
        <dbReference type="ChEBI" id="CHEBI:57540"/>
        <dbReference type="ChEBI" id="CHEBI:57945"/>
        <dbReference type="EC" id="7.1.1.2"/>
    </reaction>
</comment>
<proteinExistence type="inferred from homology"/>
<dbReference type="Pfam" id="PF00420">
    <property type="entry name" value="Oxidored_q2"/>
    <property type="match status" value="1"/>
</dbReference>
<dbReference type="GO" id="GO:0008137">
    <property type="term" value="F:NADH dehydrogenase (ubiquinone) activity"/>
    <property type="evidence" value="ECO:0007669"/>
    <property type="project" value="UniProtKB-EC"/>
</dbReference>
<evidence type="ECO:0000313" key="12">
    <source>
        <dbReference type="EMBL" id="AJW76416.1"/>
    </source>
</evidence>
<evidence type="ECO:0000256" key="8">
    <source>
        <dbReference type="ARBA" id="ARBA00023136"/>
    </source>
</evidence>
<reference evidence="12" key="1">
    <citation type="submission" date="2014-09" db="EMBL/GenBank/DDBJ databases">
        <title>300 million years of diversification: Elucidating the patterns of orthopteran evolution based on comprehensive taxon and gene sampling.</title>
        <authorList>
            <person name="Song H."/>
            <person name="Amedegnato C."/>
            <person name="Cigliano M.M."/>
            <person name="Desutter-Grandcolas L."/>
            <person name="Heads S.W."/>
            <person name="Huang Y."/>
            <person name="Otte D."/>
            <person name="Whiting M.F."/>
        </authorList>
    </citation>
    <scope>NUCLEOTIDE SEQUENCE</scope>
</reference>
<feature type="transmembrane region" description="Helical" evidence="11">
    <location>
        <begin position="28"/>
        <end position="50"/>
    </location>
</feature>
<gene>
    <name evidence="12" type="primary">nad4l</name>
</gene>
<comment type="similarity">
    <text evidence="2">Belongs to the complex I subunit 4L family.</text>
</comment>
<evidence type="ECO:0000256" key="11">
    <source>
        <dbReference type="SAM" id="Phobius"/>
    </source>
</evidence>
<geneLocation type="mitochondrion" evidence="12"/>
<keyword evidence="8 11" id="KW-0472">Membrane</keyword>
<dbReference type="InterPro" id="IPR039428">
    <property type="entry name" value="NUOK/Mnh_C1-like"/>
</dbReference>
<sequence>MLILSSLLAMLMYLVGVYLFSSLRKHLLIVLLSLEYIVISLFLFMITYLTMFSSSFHYVVIYLVLSVCEGSLGLSILISMIRSHGSDFFNLFNLFLC</sequence>
<feature type="transmembrane region" description="Helical" evidence="11">
    <location>
        <begin position="6"/>
        <end position="21"/>
    </location>
</feature>
<evidence type="ECO:0000256" key="10">
    <source>
        <dbReference type="ARBA" id="ARBA00049551"/>
    </source>
</evidence>
<name>A0A0N7AS34_9ORTH</name>
<organism evidence="12">
    <name type="scientific">Chorotypus fenestratus</name>
    <dbReference type="NCBI Taxonomy" id="1564101"/>
    <lineage>
        <taxon>Eukaryota</taxon>
        <taxon>Metazoa</taxon>
        <taxon>Ecdysozoa</taxon>
        <taxon>Arthropoda</taxon>
        <taxon>Hexapoda</taxon>
        <taxon>Insecta</taxon>
        <taxon>Pterygota</taxon>
        <taxon>Neoptera</taxon>
        <taxon>Polyneoptera</taxon>
        <taxon>Orthoptera</taxon>
        <taxon>Caelifera</taxon>
        <taxon>Acrididea</taxon>
        <taxon>Acridomorpha</taxon>
        <taxon>Eumastacoidea</taxon>
        <taxon>Chorotypidae</taxon>
        <taxon>Chorotypinae</taxon>
        <taxon>Chorotypus</taxon>
    </lineage>
</organism>
<feature type="transmembrane region" description="Helical" evidence="11">
    <location>
        <begin position="56"/>
        <end position="78"/>
    </location>
</feature>
<keyword evidence="7" id="KW-0520">NAD</keyword>
<dbReference type="EMBL" id="KM657339">
    <property type="protein sequence ID" value="AJW76416.1"/>
    <property type="molecule type" value="Genomic_DNA"/>
</dbReference>
<evidence type="ECO:0000256" key="3">
    <source>
        <dbReference type="ARBA" id="ARBA00016612"/>
    </source>
</evidence>